<dbReference type="EMBL" id="UOFJ01000115">
    <property type="protein sequence ID" value="VAW63647.1"/>
    <property type="molecule type" value="Genomic_DNA"/>
</dbReference>
<name>A0A3B0XKH3_9ZZZZ</name>
<dbReference type="Gene3D" id="3.30.920.30">
    <property type="entry name" value="Hypothetical protein"/>
    <property type="match status" value="1"/>
</dbReference>
<protein>
    <submittedName>
        <fullName evidence="1">Uncharacterized protein</fullName>
    </submittedName>
</protein>
<reference evidence="1" key="1">
    <citation type="submission" date="2018-06" db="EMBL/GenBank/DDBJ databases">
        <authorList>
            <person name="Zhirakovskaya E."/>
        </authorList>
    </citation>
    <scope>NUCLEOTIDE SEQUENCE</scope>
</reference>
<dbReference type="InterPro" id="IPR038570">
    <property type="entry name" value="HicA_sf"/>
</dbReference>
<dbReference type="AlphaFoldDB" id="A0A3B0XKH3"/>
<evidence type="ECO:0000313" key="1">
    <source>
        <dbReference type="EMBL" id="VAW63647.1"/>
    </source>
</evidence>
<accession>A0A3B0XKH3</accession>
<gene>
    <name evidence="1" type="ORF">MNBD_GAMMA10-2972</name>
</gene>
<sequence>MPKTFSFDELVKLLKKHDSRFEIYTDKGKGSHRVLSHSDVNGRAESYPLKYHGGKTQVRVGHLNAIIRRFDLPNNIFR</sequence>
<proteinExistence type="predicted"/>
<organism evidence="1">
    <name type="scientific">hydrothermal vent metagenome</name>
    <dbReference type="NCBI Taxonomy" id="652676"/>
    <lineage>
        <taxon>unclassified sequences</taxon>
        <taxon>metagenomes</taxon>
        <taxon>ecological metagenomes</taxon>
    </lineage>
</organism>